<evidence type="ECO:0008006" key="3">
    <source>
        <dbReference type="Google" id="ProtNLM"/>
    </source>
</evidence>
<keyword evidence="1" id="KW-0472">Membrane</keyword>
<keyword evidence="1" id="KW-0812">Transmembrane</keyword>
<gene>
    <name evidence="2" type="ORF">METZ01_LOCUS349299</name>
</gene>
<organism evidence="2">
    <name type="scientific">marine metagenome</name>
    <dbReference type="NCBI Taxonomy" id="408172"/>
    <lineage>
        <taxon>unclassified sequences</taxon>
        <taxon>metagenomes</taxon>
        <taxon>ecological metagenomes</taxon>
    </lineage>
</organism>
<reference evidence="2" key="1">
    <citation type="submission" date="2018-05" db="EMBL/GenBank/DDBJ databases">
        <authorList>
            <person name="Lanie J.A."/>
            <person name="Ng W.-L."/>
            <person name="Kazmierczak K.M."/>
            <person name="Andrzejewski T.M."/>
            <person name="Davidsen T.M."/>
            <person name="Wayne K.J."/>
            <person name="Tettelin H."/>
            <person name="Glass J.I."/>
            <person name="Rusch D."/>
            <person name="Podicherti R."/>
            <person name="Tsui H.-C.T."/>
            <person name="Winkler M.E."/>
        </authorList>
    </citation>
    <scope>NUCLEOTIDE SEQUENCE</scope>
</reference>
<evidence type="ECO:0000256" key="1">
    <source>
        <dbReference type="SAM" id="Phobius"/>
    </source>
</evidence>
<proteinExistence type="predicted"/>
<accession>A0A382RH09</accession>
<dbReference type="EMBL" id="UINC01121345">
    <property type="protein sequence ID" value="SVC96445.1"/>
    <property type="molecule type" value="Genomic_DNA"/>
</dbReference>
<keyword evidence="1" id="KW-1133">Transmembrane helix</keyword>
<feature type="transmembrane region" description="Helical" evidence="1">
    <location>
        <begin position="20"/>
        <end position="39"/>
    </location>
</feature>
<protein>
    <recommendedName>
        <fullName evidence="3">MacB-like periplasmic core domain-containing protein</fullName>
    </recommendedName>
</protein>
<feature type="non-terminal residue" evidence="2">
    <location>
        <position position="146"/>
    </location>
</feature>
<dbReference type="AlphaFoldDB" id="A0A382RH09"/>
<sequence length="146" mass="16047">MLRSGPWVILFLAIRGLRQYAFSTAVASLAIALAGGLFLGTWKIKEEAKNAFSRSSGGYDAVLGARGSKLQLVLNGLFHLEASPGNLSWEQYELIRDTRGVSEAYPIAVGDNYHGFRLVGTLAEMFEKHEWRKGRKYIVQSSVPAG</sequence>
<name>A0A382RH09_9ZZZZ</name>
<evidence type="ECO:0000313" key="2">
    <source>
        <dbReference type="EMBL" id="SVC96445.1"/>
    </source>
</evidence>